<dbReference type="AlphaFoldDB" id="A0A5B8MWE0"/>
<evidence type="ECO:0000256" key="1">
    <source>
        <dbReference type="ARBA" id="ARBA00008056"/>
    </source>
</evidence>
<dbReference type="PANTHER" id="PTHR10209">
    <property type="entry name" value="OXIDOREDUCTASE, 2OG-FE II OXYGENASE FAMILY PROTEIN"/>
    <property type="match status" value="1"/>
</dbReference>
<comment type="similarity">
    <text evidence="1 5">Belongs to the iron/ascorbate-dependent oxidoreductase family.</text>
</comment>
<dbReference type="GO" id="GO:0046872">
    <property type="term" value="F:metal ion binding"/>
    <property type="evidence" value="ECO:0007669"/>
    <property type="project" value="UniProtKB-KW"/>
</dbReference>
<evidence type="ECO:0000313" key="7">
    <source>
        <dbReference type="EMBL" id="QDZ23852.1"/>
    </source>
</evidence>
<keyword evidence="4 5" id="KW-0408">Iron</keyword>
<dbReference type="Pfam" id="PF03171">
    <property type="entry name" value="2OG-FeII_Oxy"/>
    <property type="match status" value="1"/>
</dbReference>
<dbReference type="GO" id="GO:0051213">
    <property type="term" value="F:dioxygenase activity"/>
    <property type="evidence" value="ECO:0007669"/>
    <property type="project" value="UniProtKB-ARBA"/>
</dbReference>
<dbReference type="PRINTS" id="PR00682">
    <property type="entry name" value="IPNSYNTHASE"/>
</dbReference>
<proteinExistence type="inferred from homology"/>
<organism evidence="7 8">
    <name type="scientific">Chloropicon primus</name>
    <dbReference type="NCBI Taxonomy" id="1764295"/>
    <lineage>
        <taxon>Eukaryota</taxon>
        <taxon>Viridiplantae</taxon>
        <taxon>Chlorophyta</taxon>
        <taxon>Chloropicophyceae</taxon>
        <taxon>Chloropicales</taxon>
        <taxon>Chloropicaceae</taxon>
        <taxon>Chloropicon</taxon>
    </lineage>
</organism>
<name>A0A5B8MWE0_9CHLO</name>
<dbReference type="Proteomes" id="UP000316726">
    <property type="component" value="Chromosome 11"/>
</dbReference>
<dbReference type="InterPro" id="IPR026992">
    <property type="entry name" value="DIOX_N"/>
</dbReference>
<feature type="domain" description="Fe2OG dioxygenase" evidence="6">
    <location>
        <begin position="190"/>
        <end position="296"/>
    </location>
</feature>
<evidence type="ECO:0000256" key="2">
    <source>
        <dbReference type="ARBA" id="ARBA00022723"/>
    </source>
</evidence>
<evidence type="ECO:0000313" key="8">
    <source>
        <dbReference type="Proteomes" id="UP000316726"/>
    </source>
</evidence>
<evidence type="ECO:0000256" key="5">
    <source>
        <dbReference type="RuleBase" id="RU003682"/>
    </source>
</evidence>
<evidence type="ECO:0000259" key="6">
    <source>
        <dbReference type="PROSITE" id="PS51471"/>
    </source>
</evidence>
<reference evidence="7 8" key="1">
    <citation type="submission" date="2018-07" db="EMBL/GenBank/DDBJ databases">
        <title>The complete nuclear genome of the prasinophyte Chloropicon primus (CCMP1205).</title>
        <authorList>
            <person name="Pombert J.-F."/>
            <person name="Otis C."/>
            <person name="Turmel M."/>
            <person name="Lemieux C."/>
        </authorList>
    </citation>
    <scope>NUCLEOTIDE SEQUENCE [LARGE SCALE GENOMIC DNA]</scope>
    <source>
        <strain evidence="7 8">CCMP1205</strain>
    </source>
</reference>
<dbReference type="STRING" id="1764295.A0A5B8MWE0"/>
<sequence length="338" mass="38128">MGDSNNSMPIPVLDLSESEEVQLRVLREACSTTGFFYLTGHGVPRELIRRVFGGAAKFFQCAAERKDEFKAGPGEHPLGYQSAVLENIKLDPETQEHPDQREQLKFARRNYVRDYNAFIEGAGGLASASEREDDRRIVWLAKALTEEEEEWRSQVNSYFERVSSLGHGLLKLLAKSLGLEETHFSPFFKRPLELMNLNYYHAQKARLGCGSHTDYGMLTLLITDEVPGLQVCKDKSKPAPEREYVDVKAPPGHSHFVINVGDMLERWTCGEFVSNLHRVENVTGKERFSIAFFFEPDVDALISPIDRSSGSVPASDPLPPVVYGDWLKEKYNKTGEVI</sequence>
<dbReference type="OrthoDB" id="288590at2759"/>
<dbReference type="PROSITE" id="PS51471">
    <property type="entry name" value="FE2OG_OXY"/>
    <property type="match status" value="1"/>
</dbReference>
<dbReference type="EMBL" id="CP031044">
    <property type="protein sequence ID" value="QDZ23852.1"/>
    <property type="molecule type" value="Genomic_DNA"/>
</dbReference>
<evidence type="ECO:0000256" key="3">
    <source>
        <dbReference type="ARBA" id="ARBA00023002"/>
    </source>
</evidence>
<dbReference type="InterPro" id="IPR044861">
    <property type="entry name" value="IPNS-like_FE2OG_OXY"/>
</dbReference>
<dbReference type="InterPro" id="IPR027443">
    <property type="entry name" value="IPNS-like_sf"/>
</dbReference>
<gene>
    <name evidence="7" type="ORF">A3770_11p63700</name>
</gene>
<keyword evidence="8" id="KW-1185">Reference proteome</keyword>
<dbReference type="InterPro" id="IPR005123">
    <property type="entry name" value="Oxoglu/Fe-dep_dioxygenase_dom"/>
</dbReference>
<dbReference type="Gene3D" id="2.60.120.330">
    <property type="entry name" value="B-lactam Antibiotic, Isopenicillin N Synthase, Chain"/>
    <property type="match status" value="1"/>
</dbReference>
<protein>
    <submittedName>
        <fullName evidence="7">Oxygenase</fullName>
    </submittedName>
</protein>
<keyword evidence="3 5" id="KW-0560">Oxidoreductase</keyword>
<keyword evidence="2 5" id="KW-0479">Metal-binding</keyword>
<dbReference type="SUPFAM" id="SSF51197">
    <property type="entry name" value="Clavaminate synthase-like"/>
    <property type="match status" value="1"/>
</dbReference>
<dbReference type="Pfam" id="PF14226">
    <property type="entry name" value="DIOX_N"/>
    <property type="match status" value="1"/>
</dbReference>
<dbReference type="PANTHER" id="PTHR10209:SF881">
    <property type="entry name" value="FI07970P-RELATED"/>
    <property type="match status" value="1"/>
</dbReference>
<accession>A0A5B8MWE0</accession>
<evidence type="ECO:0000256" key="4">
    <source>
        <dbReference type="ARBA" id="ARBA00023004"/>
    </source>
</evidence>